<keyword evidence="20" id="KW-1185">Reference proteome</keyword>
<feature type="domain" description="Endoplasmic reticulum metallopeptidase 1-like C-terminal" evidence="17">
    <location>
        <begin position="694"/>
        <end position="926"/>
    </location>
</feature>
<feature type="domain" description="Peptidase M28" evidence="16">
    <location>
        <begin position="201"/>
        <end position="394"/>
    </location>
</feature>
<reference evidence="20" key="1">
    <citation type="submission" date="2020-01" db="EMBL/GenBank/DDBJ databases">
        <title>Draft genome sequence of the Termite Coptotermes fromosanus.</title>
        <authorList>
            <person name="Itakura S."/>
            <person name="Yosikawa Y."/>
            <person name="Umezawa K."/>
        </authorList>
    </citation>
    <scope>NUCLEOTIDE SEQUENCE [LARGE SCALE GENOMIC DNA]</scope>
</reference>
<evidence type="ECO:0000256" key="10">
    <source>
        <dbReference type="ARBA" id="ARBA00022989"/>
    </source>
</evidence>
<dbReference type="PANTHER" id="PTHR12147">
    <property type="entry name" value="METALLOPEPTIDASE M28 FAMILY MEMBER"/>
    <property type="match status" value="1"/>
</dbReference>
<feature type="domain" description="Endoplasmic reticulum metallopeptidase 1/1-A TM" evidence="18">
    <location>
        <begin position="464"/>
        <end position="677"/>
    </location>
</feature>
<feature type="transmembrane region" description="Helical" evidence="15">
    <location>
        <begin position="77"/>
        <end position="102"/>
    </location>
</feature>
<evidence type="ECO:0000256" key="13">
    <source>
        <dbReference type="ARBA" id="ARBA00023180"/>
    </source>
</evidence>
<keyword evidence="10 15" id="KW-1133">Transmembrane helix</keyword>
<dbReference type="InterPro" id="IPR053973">
    <property type="entry name" value="ERMP1-like_C"/>
</dbReference>
<dbReference type="OrthoDB" id="76293at2759"/>
<dbReference type="FunFam" id="3.40.630.10:FF:000008">
    <property type="entry name" value="Endoplasmic reticulum metallopeptidase 1"/>
    <property type="match status" value="1"/>
</dbReference>
<dbReference type="InterPro" id="IPR053974">
    <property type="entry name" value="ERMP1_1-A_TM"/>
</dbReference>
<feature type="transmembrane region" description="Helical" evidence="15">
    <location>
        <begin position="669"/>
        <end position="689"/>
    </location>
</feature>
<keyword evidence="8" id="KW-0256">Endoplasmic reticulum</keyword>
<dbReference type="Gene3D" id="3.40.630.10">
    <property type="entry name" value="Zn peptidases"/>
    <property type="match status" value="1"/>
</dbReference>
<evidence type="ECO:0000256" key="14">
    <source>
        <dbReference type="ARBA" id="ARBA00078796"/>
    </source>
</evidence>
<evidence type="ECO:0000313" key="20">
    <source>
        <dbReference type="Proteomes" id="UP000502823"/>
    </source>
</evidence>
<feature type="transmembrane region" description="Helical" evidence="15">
    <location>
        <begin position="467"/>
        <end position="496"/>
    </location>
</feature>
<keyword evidence="12 15" id="KW-0472">Membrane</keyword>
<name>A0A6L2Q671_COPFO</name>
<feature type="transmembrane region" description="Helical" evidence="15">
    <location>
        <begin position="434"/>
        <end position="455"/>
    </location>
</feature>
<keyword evidence="5 15" id="KW-0812">Transmembrane</keyword>
<dbReference type="Pfam" id="PF22248">
    <property type="entry name" value="ERMP1_C"/>
    <property type="match status" value="1"/>
</dbReference>
<evidence type="ECO:0000256" key="7">
    <source>
        <dbReference type="ARBA" id="ARBA00022801"/>
    </source>
</evidence>
<dbReference type="GO" id="GO:0005789">
    <property type="term" value="C:endoplasmic reticulum membrane"/>
    <property type="evidence" value="ECO:0007669"/>
    <property type="project" value="UniProtKB-SubCell"/>
</dbReference>
<comment type="subcellular location">
    <subcellularLocation>
        <location evidence="2">Endoplasmic reticulum membrane</location>
        <topology evidence="2">Multi-pass membrane protein</topology>
    </subcellularLocation>
</comment>
<comment type="caution">
    <text evidence="19">The sequence shown here is derived from an EMBL/GenBank/DDBJ whole genome shotgun (WGS) entry which is preliminary data.</text>
</comment>
<dbReference type="Pfam" id="PF22249">
    <property type="entry name" value="ERMP1-TM"/>
    <property type="match status" value="1"/>
</dbReference>
<evidence type="ECO:0000313" key="19">
    <source>
        <dbReference type="EMBL" id="GFG39420.1"/>
    </source>
</evidence>
<dbReference type="FunCoup" id="A0A6L2Q671">
    <property type="interactions" value="802"/>
</dbReference>
<proteinExistence type="inferred from homology"/>
<evidence type="ECO:0000256" key="2">
    <source>
        <dbReference type="ARBA" id="ARBA00004477"/>
    </source>
</evidence>
<dbReference type="InterPro" id="IPR007484">
    <property type="entry name" value="Peptidase_M28"/>
</dbReference>
<gene>
    <name evidence="19" type="ORF">Cfor_08369</name>
</gene>
<evidence type="ECO:0000256" key="5">
    <source>
        <dbReference type="ARBA" id="ARBA00022692"/>
    </source>
</evidence>
<accession>A0A6L2Q671</accession>
<protein>
    <recommendedName>
        <fullName evidence="14">FXNA-like protease</fullName>
    </recommendedName>
</protein>
<keyword evidence="13" id="KW-0325">Glycoprotein</keyword>
<keyword evidence="9" id="KW-0862">Zinc</keyword>
<evidence type="ECO:0000256" key="9">
    <source>
        <dbReference type="ARBA" id="ARBA00022833"/>
    </source>
</evidence>
<comment type="similarity">
    <text evidence="3">Belongs to the peptidase M28 family.</text>
</comment>
<evidence type="ECO:0000259" key="16">
    <source>
        <dbReference type="Pfam" id="PF04389"/>
    </source>
</evidence>
<evidence type="ECO:0000256" key="15">
    <source>
        <dbReference type="SAM" id="Phobius"/>
    </source>
</evidence>
<evidence type="ECO:0000256" key="11">
    <source>
        <dbReference type="ARBA" id="ARBA00023049"/>
    </source>
</evidence>
<dbReference type="GO" id="GO:0006508">
    <property type="term" value="P:proteolysis"/>
    <property type="evidence" value="ECO:0007669"/>
    <property type="project" value="UniProtKB-KW"/>
</dbReference>
<dbReference type="GO" id="GO:0046872">
    <property type="term" value="F:metal ion binding"/>
    <property type="evidence" value="ECO:0007669"/>
    <property type="project" value="UniProtKB-KW"/>
</dbReference>
<evidence type="ECO:0000256" key="12">
    <source>
        <dbReference type="ARBA" id="ARBA00023136"/>
    </source>
</evidence>
<dbReference type="InterPro" id="IPR045175">
    <property type="entry name" value="M28_fam"/>
</dbReference>
<evidence type="ECO:0000256" key="4">
    <source>
        <dbReference type="ARBA" id="ARBA00022670"/>
    </source>
</evidence>
<sequence length="928" mass="103585">MGKEGRGDMCNNNNDYDDHDDVMEFGKVLKQAMASKIGHVRNEHKNIRQRLRNDGNEDPPETYQPEQNRYLKHNSNIISLPTYVALVLLFIGLLLFGLAYVLHYRLPAPLSIKDIGSLPDQFIAERALNHLRHLTNIGSKPVGSYENEVLAVEFLTREISFIMQRANPAQKVSFDIQKCTGSYFLDFKPYGIMNYYSQVQNLVVKLLSSTNSSSSLLINCHFDSVPTSPGGSDDGLNCAVMLEVLEVLSRSETSLKHNVIFLFNGAEESPLQASHGFITQHKWAHEVKAFINLEACGAGGREVLFQTGPNNPWLIQMYGESVPHPHGQVVAEDIFQNGLIPSDTDFRIFRDFGNVPGLDFAHAMNGYVYHTSYDNLDAIPTGTLQHTGDNLLALTKHLASSDVLSNSQEHAAGRTVYFDVLGLYMIRYSETTGVILNMFTVALSAYTITKNIVIIKSGLSRVGYLKLLLLGCGIPAVGWLLSFISVLLVAVILDVFNSSMSWFRRPGLIFTLYYCPVLISNMVFPLLFQNFINKQASWLYVNGVQCLWTVLLLAGIISGIRSAFIFMLILLFPTLASFILSLSHWRNNLRVWLTVYVASTLPSFVFVLYSSIMAFGLFVPITGRIGPDKNPELIIGIFSALLCLLLISYVTPLIILLKKPWRVVASASGLHLLTVLAVTLTPLGFPYSANPSAPSPQRIHILHTEQIFHDLLGHVRSENSGYWLVNMDHNSPGSVQALIPEVASAQPVGSTCEKELFGGLPLFSPRVIQICEHTHWIPAPPPVFHHPTNLELMSQQNISQTTTRLTFRVRGNLNSFTGPDRMGIVLAPSVKLTNWNFDAELFESGYKWQNKPTYFISYAQGLTGAPFEFWIDVEAAAGLPAVHLDIAVVGHYVNSRESMSEEFKKFLSKYPDWAHVTAWASTFKAWKF</sequence>
<evidence type="ECO:0000256" key="3">
    <source>
        <dbReference type="ARBA" id="ARBA00010918"/>
    </source>
</evidence>
<dbReference type="Pfam" id="PF04389">
    <property type="entry name" value="Peptidase_M28"/>
    <property type="match status" value="1"/>
</dbReference>
<keyword evidence="7" id="KW-0378">Hydrolase</keyword>
<feature type="transmembrane region" description="Helical" evidence="15">
    <location>
        <begin position="563"/>
        <end position="583"/>
    </location>
</feature>
<evidence type="ECO:0000256" key="8">
    <source>
        <dbReference type="ARBA" id="ARBA00022824"/>
    </source>
</evidence>
<dbReference type="SUPFAM" id="SSF53187">
    <property type="entry name" value="Zn-dependent exopeptidases"/>
    <property type="match status" value="1"/>
</dbReference>
<organism evidence="19 20">
    <name type="scientific">Coptotermes formosanus</name>
    <name type="common">Formosan subterranean termite</name>
    <dbReference type="NCBI Taxonomy" id="36987"/>
    <lineage>
        <taxon>Eukaryota</taxon>
        <taxon>Metazoa</taxon>
        <taxon>Ecdysozoa</taxon>
        <taxon>Arthropoda</taxon>
        <taxon>Hexapoda</taxon>
        <taxon>Insecta</taxon>
        <taxon>Pterygota</taxon>
        <taxon>Neoptera</taxon>
        <taxon>Polyneoptera</taxon>
        <taxon>Dictyoptera</taxon>
        <taxon>Blattodea</taxon>
        <taxon>Blattoidea</taxon>
        <taxon>Termitoidae</taxon>
        <taxon>Rhinotermitidae</taxon>
        <taxon>Coptotermes</taxon>
    </lineage>
</organism>
<dbReference type="EMBL" id="BLKM01000900">
    <property type="protein sequence ID" value="GFG39420.1"/>
    <property type="molecule type" value="Genomic_DNA"/>
</dbReference>
<dbReference type="CDD" id="cd03875">
    <property type="entry name" value="M28_Fxna_like"/>
    <property type="match status" value="1"/>
</dbReference>
<dbReference type="InParanoid" id="A0A6L2Q671"/>
<comment type="cofactor">
    <cofactor evidence="1">
        <name>Zn(2+)</name>
        <dbReference type="ChEBI" id="CHEBI:29105"/>
    </cofactor>
</comment>
<dbReference type="GO" id="GO:0008235">
    <property type="term" value="F:metalloexopeptidase activity"/>
    <property type="evidence" value="ECO:0007669"/>
    <property type="project" value="InterPro"/>
</dbReference>
<feature type="transmembrane region" description="Helical" evidence="15">
    <location>
        <begin position="508"/>
        <end position="527"/>
    </location>
</feature>
<feature type="transmembrane region" description="Helical" evidence="15">
    <location>
        <begin position="633"/>
        <end position="657"/>
    </location>
</feature>
<keyword evidence="4" id="KW-0645">Protease</keyword>
<dbReference type="CDD" id="cd06174">
    <property type="entry name" value="MFS"/>
    <property type="match status" value="1"/>
</dbReference>
<keyword evidence="11" id="KW-0482">Metalloprotease</keyword>
<feature type="transmembrane region" description="Helical" evidence="15">
    <location>
        <begin position="595"/>
        <end position="621"/>
    </location>
</feature>
<evidence type="ECO:0000256" key="1">
    <source>
        <dbReference type="ARBA" id="ARBA00001947"/>
    </source>
</evidence>
<evidence type="ECO:0000256" key="6">
    <source>
        <dbReference type="ARBA" id="ARBA00022723"/>
    </source>
</evidence>
<feature type="transmembrane region" description="Helical" evidence="15">
    <location>
        <begin position="539"/>
        <end position="557"/>
    </location>
</feature>
<evidence type="ECO:0000259" key="17">
    <source>
        <dbReference type="Pfam" id="PF22248"/>
    </source>
</evidence>
<dbReference type="InterPro" id="IPR048024">
    <property type="entry name" value="Fxna-like_M28_dom"/>
</dbReference>
<dbReference type="PANTHER" id="PTHR12147:SF22">
    <property type="entry name" value="ENDOPLASMIC RETICULUM METALLOPEPTIDASE 1"/>
    <property type="match status" value="1"/>
</dbReference>
<dbReference type="Proteomes" id="UP000502823">
    <property type="component" value="Unassembled WGS sequence"/>
</dbReference>
<keyword evidence="6" id="KW-0479">Metal-binding</keyword>
<dbReference type="AlphaFoldDB" id="A0A6L2Q671"/>
<evidence type="ECO:0000259" key="18">
    <source>
        <dbReference type="Pfam" id="PF22249"/>
    </source>
</evidence>